<evidence type="ECO:0000313" key="1">
    <source>
        <dbReference type="EMBL" id="DAD71491.1"/>
    </source>
</evidence>
<dbReference type="EMBL" id="BK015882">
    <property type="protein sequence ID" value="DAD71491.1"/>
    <property type="molecule type" value="Genomic_DNA"/>
</dbReference>
<protein>
    <submittedName>
        <fullName evidence="1">Uncharacterized protein</fullName>
    </submittedName>
</protein>
<accession>A0A8S5LNQ9</accession>
<organism evidence="1">
    <name type="scientific">Siphoviridae sp. ctsf32</name>
    <dbReference type="NCBI Taxonomy" id="2827594"/>
    <lineage>
        <taxon>Viruses</taxon>
        <taxon>Duplodnaviria</taxon>
        <taxon>Heunggongvirae</taxon>
        <taxon>Uroviricota</taxon>
        <taxon>Caudoviricetes</taxon>
    </lineage>
</organism>
<name>A0A8S5LNQ9_9CAUD</name>
<sequence>MWLYACLVFVGYLLGYIISSLFSVKAETDRLMEVYQHGYNTGFEEGKAHTEETEK</sequence>
<reference evidence="1" key="1">
    <citation type="journal article" date="2021" name="Proc. Natl. Acad. Sci. U.S.A.">
        <title>A Catalog of Tens of Thousands of Viruses from Human Metagenomes Reveals Hidden Associations with Chronic Diseases.</title>
        <authorList>
            <person name="Tisza M.J."/>
            <person name="Buck C.B."/>
        </authorList>
    </citation>
    <scope>NUCLEOTIDE SEQUENCE</scope>
    <source>
        <strain evidence="1">Ctsf32</strain>
    </source>
</reference>
<proteinExistence type="predicted"/>